<protein>
    <submittedName>
        <fullName evidence="1">Uncharacterized protein</fullName>
    </submittedName>
</protein>
<proteinExistence type="predicted"/>
<keyword evidence="2" id="KW-1185">Reference proteome</keyword>
<accession>A0A9P7EIB7</accession>
<sequence>MGRSLSLKWFDLQSFLTLFAFMILFRWIPALHGFPEHSTTLAMVHSLYPRLFAPHCLVQREYARDHMQTQSLIAEPRSTSPLPRGQAALTSVLGNINAYHSIMIPHHPDNIVVDRYSNY</sequence>
<dbReference type="AlphaFoldDB" id="A0A9P7EIB7"/>
<dbReference type="EMBL" id="JABBWG010000006">
    <property type="protein sequence ID" value="KAG1821645.1"/>
    <property type="molecule type" value="Genomic_DNA"/>
</dbReference>
<dbReference type="RefSeq" id="XP_041196385.1">
    <property type="nucleotide sequence ID" value="XM_041344329.1"/>
</dbReference>
<dbReference type="GeneID" id="64638345"/>
<comment type="caution">
    <text evidence="1">The sequence shown here is derived from an EMBL/GenBank/DDBJ whole genome shotgun (WGS) entry which is preliminary data.</text>
</comment>
<evidence type="ECO:0000313" key="1">
    <source>
        <dbReference type="EMBL" id="KAG1821645.1"/>
    </source>
</evidence>
<dbReference type="Proteomes" id="UP000807769">
    <property type="component" value="Unassembled WGS sequence"/>
</dbReference>
<organism evidence="1 2">
    <name type="scientific">Suillus subaureus</name>
    <dbReference type="NCBI Taxonomy" id="48587"/>
    <lineage>
        <taxon>Eukaryota</taxon>
        <taxon>Fungi</taxon>
        <taxon>Dikarya</taxon>
        <taxon>Basidiomycota</taxon>
        <taxon>Agaricomycotina</taxon>
        <taxon>Agaricomycetes</taxon>
        <taxon>Agaricomycetidae</taxon>
        <taxon>Boletales</taxon>
        <taxon>Suillineae</taxon>
        <taxon>Suillaceae</taxon>
        <taxon>Suillus</taxon>
    </lineage>
</organism>
<name>A0A9P7EIB7_9AGAM</name>
<evidence type="ECO:0000313" key="2">
    <source>
        <dbReference type="Proteomes" id="UP000807769"/>
    </source>
</evidence>
<dbReference type="OrthoDB" id="10253954at2759"/>
<reference evidence="1" key="1">
    <citation type="journal article" date="2020" name="New Phytol.">
        <title>Comparative genomics reveals dynamic genome evolution in host specialist ectomycorrhizal fungi.</title>
        <authorList>
            <person name="Lofgren L.A."/>
            <person name="Nguyen N.H."/>
            <person name="Vilgalys R."/>
            <person name="Ruytinx J."/>
            <person name="Liao H.L."/>
            <person name="Branco S."/>
            <person name="Kuo A."/>
            <person name="LaButti K."/>
            <person name="Lipzen A."/>
            <person name="Andreopoulos W."/>
            <person name="Pangilinan J."/>
            <person name="Riley R."/>
            <person name="Hundley H."/>
            <person name="Na H."/>
            <person name="Barry K."/>
            <person name="Grigoriev I.V."/>
            <person name="Stajich J.E."/>
            <person name="Kennedy P.G."/>
        </authorList>
    </citation>
    <scope>NUCLEOTIDE SEQUENCE</scope>
    <source>
        <strain evidence="1">MN1</strain>
    </source>
</reference>
<gene>
    <name evidence="1" type="ORF">BJ212DRAFT_912281</name>
</gene>